<evidence type="ECO:0000313" key="3">
    <source>
        <dbReference type="Proteomes" id="UP001604002"/>
    </source>
</evidence>
<comment type="caution">
    <text evidence="2">The sequence shown here is derived from an EMBL/GenBank/DDBJ whole genome shotgun (WGS) entry which is preliminary data.</text>
</comment>
<accession>A0ABW6ZUN4</accession>
<feature type="domain" description="Restriction endonuclease type I HsdR N-terminal" evidence="1">
    <location>
        <begin position="62"/>
        <end position="133"/>
    </location>
</feature>
<reference evidence="2 3" key="1">
    <citation type="submission" date="2024-02" db="EMBL/GenBank/DDBJ databases">
        <title>Expansion and revision of Xanthobacter and proposal of Roseixanthobacter gen. nov.</title>
        <authorList>
            <person name="Soltysiak M.P.M."/>
            <person name="Jalihal A."/>
            <person name="Ory A."/>
            <person name="Chrisophersen C."/>
            <person name="Lee A.D."/>
            <person name="Boulton J."/>
            <person name="Springer M."/>
        </authorList>
    </citation>
    <scope>NUCLEOTIDE SEQUENCE [LARGE SCALE GENOMIC DNA]</scope>
    <source>
        <strain evidence="2 3">23A</strain>
    </source>
</reference>
<organism evidence="2 3">
    <name type="scientific">Xanthobacter oligotrophicus</name>
    <dbReference type="NCBI Taxonomy" id="2607286"/>
    <lineage>
        <taxon>Bacteria</taxon>
        <taxon>Pseudomonadati</taxon>
        <taxon>Pseudomonadota</taxon>
        <taxon>Alphaproteobacteria</taxon>
        <taxon>Hyphomicrobiales</taxon>
        <taxon>Xanthobacteraceae</taxon>
        <taxon>Xanthobacter</taxon>
    </lineage>
</organism>
<dbReference type="Proteomes" id="UP001604002">
    <property type="component" value="Unassembled WGS sequence"/>
</dbReference>
<name>A0ABW6ZUN4_9HYPH</name>
<keyword evidence="2" id="KW-0378">Hydrolase</keyword>
<dbReference type="RefSeq" id="WP_393991504.1">
    <property type="nucleotide sequence ID" value="NZ_JBAFVH010000002.1"/>
</dbReference>
<keyword evidence="2" id="KW-0540">Nuclease</keyword>
<dbReference type="GO" id="GO:0004519">
    <property type="term" value="F:endonuclease activity"/>
    <property type="evidence" value="ECO:0007669"/>
    <property type="project" value="UniProtKB-KW"/>
</dbReference>
<dbReference type="EMBL" id="JBAFVH010000002">
    <property type="protein sequence ID" value="MFG1371522.1"/>
    <property type="molecule type" value="Genomic_DNA"/>
</dbReference>
<keyword evidence="2" id="KW-0255">Endonuclease</keyword>
<sequence>MDAGALGDFRDKIVELAKRAVSAAPRCVNEESTKMFLVIPMVSILGYDHMDPNEVFPEHHCDFSEKYKNRVDYAIFKANEPVIAIESKPVGAASLRDDRGQLRSYFNAAKTVKMGVLTDGLIWEFYADSDEPNMMDANPFLRLDLSDVAKGKVDDSALEGLHSLSKSVFDPENIGAEAKRKHIYNSVLSQVATIFADPPEEFARPLLRKAGIGHINQKALDEYRPVIQAAFREFINRQILHRLDLPKPDQAQAPATAIEPIPAPPAPTADAIVTTERELEVFKWVQQRLAFLVRDDGLFAEIKSIEYRDYQGKFVVFYKMERKGRIFEFIESKSAPGYRFIFPEDSGLPQADITVQALAEIDAPLLASFKARVAAISKTPAQ</sequence>
<keyword evidence="3" id="KW-1185">Reference proteome</keyword>
<proteinExistence type="predicted"/>
<protein>
    <submittedName>
        <fullName evidence="2">Type I restriction endonuclease</fullName>
    </submittedName>
</protein>
<dbReference type="InterPro" id="IPR007409">
    <property type="entry name" value="Restrct_endonuc_type1_HsdR_N"/>
</dbReference>
<evidence type="ECO:0000313" key="2">
    <source>
        <dbReference type="EMBL" id="MFG1371522.1"/>
    </source>
</evidence>
<evidence type="ECO:0000259" key="1">
    <source>
        <dbReference type="Pfam" id="PF04313"/>
    </source>
</evidence>
<dbReference type="Pfam" id="PF04313">
    <property type="entry name" value="HSDR_N"/>
    <property type="match status" value="1"/>
</dbReference>
<gene>
    <name evidence="2" type="ORF">V5F32_05035</name>
</gene>